<evidence type="ECO:0000256" key="1">
    <source>
        <dbReference type="SAM" id="Phobius"/>
    </source>
</evidence>
<evidence type="ECO:0000313" key="3">
    <source>
        <dbReference type="EMBL" id="NIY72141.1"/>
    </source>
</evidence>
<name>A0ABX0VVL0_9RHOB</name>
<accession>A0ABX0VVL0</accession>
<evidence type="ECO:0000259" key="2">
    <source>
        <dbReference type="PROSITE" id="PS50930"/>
    </source>
</evidence>
<dbReference type="Pfam" id="PF04397">
    <property type="entry name" value="LytTR"/>
    <property type="match status" value="1"/>
</dbReference>
<dbReference type="RefSeq" id="WP_167637523.1">
    <property type="nucleotide sequence ID" value="NZ_JAATOP010000003.1"/>
</dbReference>
<sequence length="257" mass="28180">MTDTPSHSAIREWRSHISKPIALVMLCGTAVILTLVAPFESDRLMRALPRLGYWLVMVFATYSVGLIVSLLVERQLRVTLYAQYALIAATSALAITGTVLLVNLALLGYWPDMADAMVLLPTIFGIAAIISLMLQVTADHMAPAPQAKAEDSLPPILDRLPYDKRAPLVAISVEDHYVRVRTHNGEAVILMRLTDAMREVGQTSGLQVHRSHWVARDAVTAARREGDRAILTVSHGDDIPVSRRYVPAIKEAGFLPG</sequence>
<keyword evidence="1" id="KW-0472">Membrane</keyword>
<dbReference type="Proteomes" id="UP000709466">
    <property type="component" value="Unassembled WGS sequence"/>
</dbReference>
<keyword evidence="1" id="KW-0812">Transmembrane</keyword>
<comment type="caution">
    <text evidence="3">The sequence shown here is derived from an EMBL/GenBank/DDBJ whole genome shotgun (WGS) entry which is preliminary data.</text>
</comment>
<keyword evidence="1" id="KW-1133">Transmembrane helix</keyword>
<feature type="transmembrane region" description="Helical" evidence="1">
    <location>
        <begin position="51"/>
        <end position="72"/>
    </location>
</feature>
<proteinExistence type="predicted"/>
<keyword evidence="4" id="KW-1185">Reference proteome</keyword>
<feature type="domain" description="HTH LytTR-type" evidence="2">
    <location>
        <begin position="171"/>
        <end position="255"/>
    </location>
</feature>
<dbReference type="InterPro" id="IPR007492">
    <property type="entry name" value="LytTR_DNA-bd_dom"/>
</dbReference>
<dbReference type="Gene3D" id="2.40.50.1020">
    <property type="entry name" value="LytTr DNA-binding domain"/>
    <property type="match status" value="1"/>
</dbReference>
<dbReference type="SMART" id="SM00850">
    <property type="entry name" value="LytTR"/>
    <property type="match status" value="1"/>
</dbReference>
<reference evidence="3 4" key="1">
    <citation type="submission" date="2020-03" db="EMBL/GenBank/DDBJ databases">
        <title>Bacterial isolates of synthetic phycosphere.</title>
        <authorList>
            <person name="Fu H."/>
            <person name="Moran M.A."/>
        </authorList>
    </citation>
    <scope>NUCLEOTIDE SEQUENCE [LARGE SCALE GENOMIC DNA]</scope>
    <source>
        <strain evidence="3 4">HF1</strain>
    </source>
</reference>
<feature type="transmembrane region" description="Helical" evidence="1">
    <location>
        <begin position="84"/>
        <end position="110"/>
    </location>
</feature>
<feature type="transmembrane region" description="Helical" evidence="1">
    <location>
        <begin position="116"/>
        <end position="134"/>
    </location>
</feature>
<dbReference type="EMBL" id="JAATOP010000003">
    <property type="protein sequence ID" value="NIY72141.1"/>
    <property type="molecule type" value="Genomic_DNA"/>
</dbReference>
<evidence type="ECO:0000313" key="4">
    <source>
        <dbReference type="Proteomes" id="UP000709466"/>
    </source>
</evidence>
<organism evidence="3 4">
    <name type="scientific">Marivivens donghaensis</name>
    <dbReference type="NCBI Taxonomy" id="1699413"/>
    <lineage>
        <taxon>Bacteria</taxon>
        <taxon>Pseudomonadati</taxon>
        <taxon>Pseudomonadota</taxon>
        <taxon>Alphaproteobacteria</taxon>
        <taxon>Rhodobacterales</taxon>
        <taxon>Paracoccaceae</taxon>
        <taxon>Marivivens group</taxon>
        <taxon>Marivivens</taxon>
    </lineage>
</organism>
<gene>
    <name evidence="3" type="ORF">HCZ30_06795</name>
</gene>
<feature type="transmembrane region" description="Helical" evidence="1">
    <location>
        <begin position="21"/>
        <end position="39"/>
    </location>
</feature>
<protein>
    <submittedName>
        <fullName evidence="3">LytTR family transcriptional regulator</fullName>
    </submittedName>
</protein>
<dbReference type="PROSITE" id="PS50930">
    <property type="entry name" value="HTH_LYTTR"/>
    <property type="match status" value="1"/>
</dbReference>